<dbReference type="EMBL" id="CM042885">
    <property type="protein sequence ID" value="KAI4365425.1"/>
    <property type="molecule type" value="Genomic_DNA"/>
</dbReference>
<evidence type="ECO:0000313" key="1">
    <source>
        <dbReference type="EMBL" id="KAI4365425.1"/>
    </source>
</evidence>
<comment type="caution">
    <text evidence="1">The sequence shown here is derived from an EMBL/GenBank/DDBJ whole genome shotgun (WGS) entry which is preliminary data.</text>
</comment>
<name>A0ACB9QG30_9MYRT</name>
<proteinExistence type="predicted"/>
<accession>A0ACB9QG30</accession>
<organism evidence="1 2">
    <name type="scientific">Melastoma candidum</name>
    <dbReference type="NCBI Taxonomy" id="119954"/>
    <lineage>
        <taxon>Eukaryota</taxon>
        <taxon>Viridiplantae</taxon>
        <taxon>Streptophyta</taxon>
        <taxon>Embryophyta</taxon>
        <taxon>Tracheophyta</taxon>
        <taxon>Spermatophyta</taxon>
        <taxon>Magnoliopsida</taxon>
        <taxon>eudicotyledons</taxon>
        <taxon>Gunneridae</taxon>
        <taxon>Pentapetalae</taxon>
        <taxon>rosids</taxon>
        <taxon>malvids</taxon>
        <taxon>Myrtales</taxon>
        <taxon>Melastomataceae</taxon>
        <taxon>Melastomatoideae</taxon>
        <taxon>Melastomateae</taxon>
        <taxon>Melastoma</taxon>
    </lineage>
</organism>
<reference evidence="2" key="1">
    <citation type="journal article" date="2023" name="Front. Plant Sci.">
        <title>Chromosomal-level genome assembly of Melastoma candidum provides insights into trichome evolution.</title>
        <authorList>
            <person name="Zhong Y."/>
            <person name="Wu W."/>
            <person name="Sun C."/>
            <person name="Zou P."/>
            <person name="Liu Y."/>
            <person name="Dai S."/>
            <person name="Zhou R."/>
        </authorList>
    </citation>
    <scope>NUCLEOTIDE SEQUENCE [LARGE SCALE GENOMIC DNA]</scope>
</reference>
<sequence>MTRLLLPARLRWGGFRGDRRSWRVRHSEHWFGELIHSAEPVVCRPSVGDLPAVCYSFLKALNGSEDRRMAAGVAFCGERCREWSKGSFEVEKGIDFSAYHDYCRSHGLKYPLLVMRLACLVLAGETRAECHDILQPAYLSMEMIAQMEEEFALLKRAFKVAGLTDERIAYIVHVTFSFLFHPSPSLSFQLFANLENL</sequence>
<protein>
    <submittedName>
        <fullName evidence="1">Uncharacterized protein</fullName>
    </submittedName>
</protein>
<evidence type="ECO:0000313" key="2">
    <source>
        <dbReference type="Proteomes" id="UP001057402"/>
    </source>
</evidence>
<dbReference type="Proteomes" id="UP001057402">
    <property type="component" value="Chromosome 6"/>
</dbReference>
<gene>
    <name evidence="1" type="ORF">MLD38_021409</name>
</gene>
<keyword evidence="2" id="KW-1185">Reference proteome</keyword>